<organism evidence="1 2">
    <name type="scientific">Vanilla planifolia</name>
    <name type="common">Vanilla</name>
    <dbReference type="NCBI Taxonomy" id="51239"/>
    <lineage>
        <taxon>Eukaryota</taxon>
        <taxon>Viridiplantae</taxon>
        <taxon>Streptophyta</taxon>
        <taxon>Embryophyta</taxon>
        <taxon>Tracheophyta</taxon>
        <taxon>Spermatophyta</taxon>
        <taxon>Magnoliopsida</taxon>
        <taxon>Liliopsida</taxon>
        <taxon>Asparagales</taxon>
        <taxon>Orchidaceae</taxon>
        <taxon>Vanilloideae</taxon>
        <taxon>Vanilleae</taxon>
        <taxon>Vanilla</taxon>
    </lineage>
</organism>
<dbReference type="EMBL" id="JADCNM010000003">
    <property type="protein sequence ID" value="KAG0489790.1"/>
    <property type="molecule type" value="Genomic_DNA"/>
</dbReference>
<proteinExistence type="predicted"/>
<protein>
    <submittedName>
        <fullName evidence="1">Uncharacterized protein</fullName>
    </submittedName>
</protein>
<reference evidence="1 2" key="1">
    <citation type="journal article" date="2020" name="Nat. Food">
        <title>A phased Vanilla planifolia genome enables genetic improvement of flavour and production.</title>
        <authorList>
            <person name="Hasing T."/>
            <person name="Tang H."/>
            <person name="Brym M."/>
            <person name="Khazi F."/>
            <person name="Huang T."/>
            <person name="Chambers A.H."/>
        </authorList>
    </citation>
    <scope>NUCLEOTIDE SEQUENCE [LARGE SCALE GENOMIC DNA]</scope>
    <source>
        <tissue evidence="1">Leaf</tissue>
    </source>
</reference>
<evidence type="ECO:0000313" key="2">
    <source>
        <dbReference type="Proteomes" id="UP000639772"/>
    </source>
</evidence>
<gene>
    <name evidence="1" type="ORF">HPP92_006653</name>
</gene>
<dbReference type="AlphaFoldDB" id="A0A835VAH9"/>
<dbReference type="Proteomes" id="UP000639772">
    <property type="component" value="Chromosome 3"/>
</dbReference>
<evidence type="ECO:0000313" key="1">
    <source>
        <dbReference type="EMBL" id="KAG0489790.1"/>
    </source>
</evidence>
<comment type="caution">
    <text evidence="1">The sequence shown here is derived from an EMBL/GenBank/DDBJ whole genome shotgun (WGS) entry which is preliminary data.</text>
</comment>
<sequence>MTSLEFDFPSALSTRKRASGMKNKFDLDDAFGSSCTAAQNGMALLVLDNDDGFQDTFKS</sequence>
<accession>A0A835VAH9</accession>
<name>A0A835VAH9_VANPL</name>